<evidence type="ECO:0000256" key="11">
    <source>
        <dbReference type="SAM" id="MobiDB-lite"/>
    </source>
</evidence>
<evidence type="ECO:0000256" key="1">
    <source>
        <dbReference type="ARBA" id="ARBA00000877"/>
    </source>
</evidence>
<dbReference type="KEGG" id="osu:NT6N_30760"/>
<dbReference type="InterPro" id="IPR036888">
    <property type="entry name" value="DNA_integrity_DisA_N_sf"/>
</dbReference>
<dbReference type="PANTHER" id="PTHR34185:SF1">
    <property type="entry name" value="DIADENYLATE CYCLASE"/>
    <property type="match status" value="1"/>
</dbReference>
<keyword evidence="2 10" id="KW-1003">Cell membrane</keyword>
<gene>
    <name evidence="10" type="primary">dacA</name>
    <name evidence="13" type="ORF">NT6N_30760</name>
</gene>
<dbReference type="GO" id="GO:0004016">
    <property type="term" value="F:adenylate cyclase activity"/>
    <property type="evidence" value="ECO:0007669"/>
    <property type="project" value="UniProtKB-UniRule"/>
</dbReference>
<comment type="subunit">
    <text evidence="10">Probably a homodimer.</text>
</comment>
<reference evidence="13" key="1">
    <citation type="submission" date="2024-07" db="EMBL/GenBank/DDBJ databases">
        <title>Complete genome sequence of Verrucomicrobiaceae bacterium NT6N.</title>
        <authorList>
            <person name="Huang C."/>
            <person name="Takami H."/>
            <person name="Hamasaki K."/>
        </authorList>
    </citation>
    <scope>NUCLEOTIDE SEQUENCE</scope>
    <source>
        <strain evidence="13">NT6N</strain>
    </source>
</reference>
<evidence type="ECO:0000256" key="9">
    <source>
        <dbReference type="ARBA" id="ARBA00023136"/>
    </source>
</evidence>
<comment type="caution">
    <text evidence="10">Lacks conserved residue(s) required for the propagation of feature annotation.</text>
</comment>
<keyword evidence="6 10" id="KW-0547">Nucleotide-binding</keyword>
<keyword evidence="7 10" id="KW-0067">ATP-binding</keyword>
<evidence type="ECO:0000256" key="3">
    <source>
        <dbReference type="ARBA" id="ARBA00022679"/>
    </source>
</evidence>
<feature type="compositionally biased region" description="Basic and acidic residues" evidence="11">
    <location>
        <begin position="268"/>
        <end position="278"/>
    </location>
</feature>
<feature type="transmembrane region" description="Helical" evidence="10">
    <location>
        <begin position="36"/>
        <end position="53"/>
    </location>
</feature>
<dbReference type="Pfam" id="PF19293">
    <property type="entry name" value="CdaA_N"/>
    <property type="match status" value="1"/>
</dbReference>
<dbReference type="HAMAP" id="MF_01499">
    <property type="entry name" value="DacA"/>
    <property type="match status" value="1"/>
</dbReference>
<feature type="region of interest" description="Disordered" evidence="11">
    <location>
        <begin position="255"/>
        <end position="278"/>
    </location>
</feature>
<keyword evidence="4 10" id="KW-0812">Transmembrane</keyword>
<dbReference type="NCBIfam" id="TIGR00159">
    <property type="entry name" value="diadenylate cyclase CdaA"/>
    <property type="match status" value="1"/>
</dbReference>
<dbReference type="Pfam" id="PF02457">
    <property type="entry name" value="DAC"/>
    <property type="match status" value="1"/>
</dbReference>
<dbReference type="SUPFAM" id="SSF143597">
    <property type="entry name" value="YojJ-like"/>
    <property type="match status" value="1"/>
</dbReference>
<sequence>MEFIIENWRAGIEILILWIGLYQIYRVFRKTRGARILLGLALLLMVLSSMSLLLDLQVIWWLLYKVLALMAFALIIIFQPELRNALARLGSSRLFSFSQTQRHEFLDVFASAVGQLSKKRIGALFAFERAISLKDHLDTGVELDAAFSPEFALTVFHPKTALHDGGMIIAQNRVAGAGCVFPVSSRELSDRSTGLRHRAAIGVTEETDCVAVVVSEETGQISICIDGKLDRNLTEEEFRAKMEAIFLPIEKTNEKDAKESLAGEADDIDRRGDDLVPD</sequence>
<name>A0AAT9FPS7_9BACT</name>
<evidence type="ECO:0000259" key="12">
    <source>
        <dbReference type="PROSITE" id="PS51794"/>
    </source>
</evidence>
<evidence type="ECO:0000256" key="8">
    <source>
        <dbReference type="ARBA" id="ARBA00022989"/>
    </source>
</evidence>
<dbReference type="InterPro" id="IPR003390">
    <property type="entry name" value="DNA_integrity_scan_DisA_N"/>
</dbReference>
<keyword evidence="8 10" id="KW-1133">Transmembrane helix</keyword>
<dbReference type="Gene3D" id="3.40.1700.10">
    <property type="entry name" value="DNA integrity scanning protein, DisA, N-terminal domain"/>
    <property type="match status" value="1"/>
</dbReference>
<dbReference type="PIRSF" id="PIRSF004793">
    <property type="entry name" value="UCP004793"/>
    <property type="match status" value="1"/>
</dbReference>
<dbReference type="InterPro" id="IPR014046">
    <property type="entry name" value="C-di-AMP_synthase"/>
</dbReference>
<dbReference type="GO" id="GO:0006171">
    <property type="term" value="P:cAMP biosynthetic process"/>
    <property type="evidence" value="ECO:0007669"/>
    <property type="project" value="InterPro"/>
</dbReference>
<proteinExistence type="inferred from homology"/>
<dbReference type="EC" id="2.7.7.85" evidence="10"/>
<evidence type="ECO:0000256" key="2">
    <source>
        <dbReference type="ARBA" id="ARBA00022475"/>
    </source>
</evidence>
<keyword evidence="3 10" id="KW-0808">Transferase</keyword>
<comment type="similarity">
    <text evidence="10">Belongs to the adenylate cyclase family. DacA/CdaA subfamily.</text>
</comment>
<dbReference type="AlphaFoldDB" id="A0AAT9FPS7"/>
<dbReference type="InterPro" id="IPR050338">
    <property type="entry name" value="DisA"/>
</dbReference>
<evidence type="ECO:0000256" key="4">
    <source>
        <dbReference type="ARBA" id="ARBA00022692"/>
    </source>
</evidence>
<evidence type="ECO:0000256" key="6">
    <source>
        <dbReference type="ARBA" id="ARBA00022741"/>
    </source>
</evidence>
<feature type="transmembrane region" description="Helical" evidence="10">
    <location>
        <begin position="59"/>
        <end position="78"/>
    </location>
</feature>
<comment type="function">
    <text evidence="10">Catalyzes the condensation of 2 ATP molecules into cyclic di-AMP (c-di-AMP), a second messenger used to regulate differing processes in different bacteria.</text>
</comment>
<organism evidence="13">
    <name type="scientific">Oceaniferula spumae</name>
    <dbReference type="NCBI Taxonomy" id="2979115"/>
    <lineage>
        <taxon>Bacteria</taxon>
        <taxon>Pseudomonadati</taxon>
        <taxon>Verrucomicrobiota</taxon>
        <taxon>Verrucomicrobiia</taxon>
        <taxon>Verrucomicrobiales</taxon>
        <taxon>Verrucomicrobiaceae</taxon>
        <taxon>Oceaniferula</taxon>
    </lineage>
</organism>
<dbReference type="GO" id="GO:0106408">
    <property type="term" value="F:diadenylate cyclase activity"/>
    <property type="evidence" value="ECO:0007669"/>
    <property type="project" value="UniProtKB-EC"/>
</dbReference>
<feature type="transmembrane region" description="Helical" evidence="10">
    <location>
        <begin position="6"/>
        <end position="24"/>
    </location>
</feature>
<feature type="domain" description="DAC" evidence="12">
    <location>
        <begin position="79"/>
        <end position="235"/>
    </location>
</feature>
<dbReference type="InterPro" id="IPR045585">
    <property type="entry name" value="CdaA_N"/>
</dbReference>
<dbReference type="EMBL" id="AP026866">
    <property type="protein sequence ID" value="BDS08036.1"/>
    <property type="molecule type" value="Genomic_DNA"/>
</dbReference>
<dbReference type="PROSITE" id="PS51794">
    <property type="entry name" value="DAC"/>
    <property type="match status" value="1"/>
</dbReference>
<evidence type="ECO:0000256" key="7">
    <source>
        <dbReference type="ARBA" id="ARBA00022840"/>
    </source>
</evidence>
<dbReference type="GO" id="GO:0005524">
    <property type="term" value="F:ATP binding"/>
    <property type="evidence" value="ECO:0007669"/>
    <property type="project" value="UniProtKB-UniRule"/>
</dbReference>
<evidence type="ECO:0000256" key="5">
    <source>
        <dbReference type="ARBA" id="ARBA00022695"/>
    </source>
</evidence>
<evidence type="ECO:0000313" key="13">
    <source>
        <dbReference type="EMBL" id="BDS08036.1"/>
    </source>
</evidence>
<comment type="catalytic activity">
    <reaction evidence="1 10">
        <text>2 ATP = 3',3'-c-di-AMP + 2 diphosphate</text>
        <dbReference type="Rhea" id="RHEA:35655"/>
        <dbReference type="ChEBI" id="CHEBI:30616"/>
        <dbReference type="ChEBI" id="CHEBI:33019"/>
        <dbReference type="ChEBI" id="CHEBI:71500"/>
        <dbReference type="EC" id="2.7.7.85"/>
    </reaction>
</comment>
<dbReference type="InterPro" id="IPR034701">
    <property type="entry name" value="CdaA"/>
</dbReference>
<keyword evidence="9 10" id="KW-0472">Membrane</keyword>
<protein>
    <recommendedName>
        <fullName evidence="10">Diadenylate cyclase</fullName>
        <shortName evidence="10">DAC</shortName>
        <ecNumber evidence="10">2.7.7.85</ecNumber>
    </recommendedName>
    <alternativeName>
        <fullName evidence="10">Cyclic-di-AMP synthase</fullName>
        <shortName evidence="10">c-di-AMP synthase</shortName>
    </alternativeName>
</protein>
<dbReference type="PANTHER" id="PTHR34185">
    <property type="entry name" value="DIADENYLATE CYCLASE"/>
    <property type="match status" value="1"/>
</dbReference>
<evidence type="ECO:0000256" key="10">
    <source>
        <dbReference type="HAMAP-Rule" id="MF_01499"/>
    </source>
</evidence>
<accession>A0AAT9FPS7</accession>
<keyword evidence="5 10" id="KW-0548">Nucleotidyltransferase</keyword>